<dbReference type="RefSeq" id="XP_062664982.1">
    <property type="nucleotide sequence ID" value="XM_062800065.1"/>
</dbReference>
<protein>
    <recommendedName>
        <fullName evidence="4">Ribosomal protein s17</fullName>
    </recommendedName>
</protein>
<organism evidence="2 3">
    <name type="scientific">Chaetomium fimeti</name>
    <dbReference type="NCBI Taxonomy" id="1854472"/>
    <lineage>
        <taxon>Eukaryota</taxon>
        <taxon>Fungi</taxon>
        <taxon>Dikarya</taxon>
        <taxon>Ascomycota</taxon>
        <taxon>Pezizomycotina</taxon>
        <taxon>Sordariomycetes</taxon>
        <taxon>Sordariomycetidae</taxon>
        <taxon>Sordariales</taxon>
        <taxon>Chaetomiaceae</taxon>
        <taxon>Chaetomium</taxon>
    </lineage>
</organism>
<gene>
    <name evidence="2" type="ORF">B0H64DRAFT_294384</name>
</gene>
<feature type="non-terminal residue" evidence="2">
    <location>
        <position position="237"/>
    </location>
</feature>
<keyword evidence="1" id="KW-0732">Signal</keyword>
<dbReference type="EMBL" id="JAUEPN010000001">
    <property type="protein sequence ID" value="KAK3301468.1"/>
    <property type="molecule type" value="Genomic_DNA"/>
</dbReference>
<dbReference type="GeneID" id="87837013"/>
<dbReference type="AlphaFoldDB" id="A0AAE0HRN8"/>
<accession>A0AAE0HRN8</accession>
<proteinExistence type="predicted"/>
<dbReference type="PANTHER" id="PTHR34587">
    <property type="entry name" value="VWFA DOMAIN-CONTAINING PROTEIN"/>
    <property type="match status" value="1"/>
</dbReference>
<dbReference type="PANTHER" id="PTHR34587:SF2">
    <property type="entry name" value="G-PROTEIN COUPLED RECEPTORS FAMILY 1 PROFILE DOMAIN-CONTAINING PROTEIN"/>
    <property type="match status" value="1"/>
</dbReference>
<name>A0AAE0HRN8_9PEZI</name>
<evidence type="ECO:0000256" key="1">
    <source>
        <dbReference type="SAM" id="SignalP"/>
    </source>
</evidence>
<comment type="caution">
    <text evidence="2">The sequence shown here is derived from an EMBL/GenBank/DDBJ whole genome shotgun (WGS) entry which is preliminary data.</text>
</comment>
<reference evidence="2" key="2">
    <citation type="submission" date="2023-06" db="EMBL/GenBank/DDBJ databases">
        <authorList>
            <consortium name="Lawrence Berkeley National Laboratory"/>
            <person name="Haridas S."/>
            <person name="Hensen N."/>
            <person name="Bonometti L."/>
            <person name="Westerberg I."/>
            <person name="Brannstrom I.O."/>
            <person name="Guillou S."/>
            <person name="Cros-Aarteil S."/>
            <person name="Calhoun S."/>
            <person name="Kuo A."/>
            <person name="Mondo S."/>
            <person name="Pangilinan J."/>
            <person name="Riley R."/>
            <person name="Labutti K."/>
            <person name="Andreopoulos B."/>
            <person name="Lipzen A."/>
            <person name="Chen C."/>
            <person name="Yanf M."/>
            <person name="Daum C."/>
            <person name="Ng V."/>
            <person name="Clum A."/>
            <person name="Steindorff A."/>
            <person name="Ohm R."/>
            <person name="Martin F."/>
            <person name="Silar P."/>
            <person name="Natvig D."/>
            <person name="Lalanne C."/>
            <person name="Gautier V."/>
            <person name="Ament-Velasquez S.L."/>
            <person name="Kruys A."/>
            <person name="Hutchinson M.I."/>
            <person name="Powell A.J."/>
            <person name="Barry K."/>
            <person name="Miller A.N."/>
            <person name="Grigoriev I.V."/>
            <person name="Debuchy R."/>
            <person name="Gladieux P."/>
            <person name="Thoren M.H."/>
            <person name="Johannesson H."/>
        </authorList>
    </citation>
    <scope>NUCLEOTIDE SEQUENCE</scope>
    <source>
        <strain evidence="2">CBS 168.71</strain>
    </source>
</reference>
<evidence type="ECO:0000313" key="3">
    <source>
        <dbReference type="Proteomes" id="UP001278766"/>
    </source>
</evidence>
<feature type="chain" id="PRO_5042062823" description="Ribosomal protein s17" evidence="1">
    <location>
        <begin position="18"/>
        <end position="237"/>
    </location>
</feature>
<evidence type="ECO:0008006" key="4">
    <source>
        <dbReference type="Google" id="ProtNLM"/>
    </source>
</evidence>
<evidence type="ECO:0000313" key="2">
    <source>
        <dbReference type="EMBL" id="KAK3301468.1"/>
    </source>
</evidence>
<reference evidence="2" key="1">
    <citation type="journal article" date="2023" name="Mol. Phylogenet. Evol.">
        <title>Genome-scale phylogeny and comparative genomics of the fungal order Sordariales.</title>
        <authorList>
            <person name="Hensen N."/>
            <person name="Bonometti L."/>
            <person name="Westerberg I."/>
            <person name="Brannstrom I.O."/>
            <person name="Guillou S."/>
            <person name="Cros-Aarteil S."/>
            <person name="Calhoun S."/>
            <person name="Haridas S."/>
            <person name="Kuo A."/>
            <person name="Mondo S."/>
            <person name="Pangilinan J."/>
            <person name="Riley R."/>
            <person name="LaButti K."/>
            <person name="Andreopoulos B."/>
            <person name="Lipzen A."/>
            <person name="Chen C."/>
            <person name="Yan M."/>
            <person name="Daum C."/>
            <person name="Ng V."/>
            <person name="Clum A."/>
            <person name="Steindorff A."/>
            <person name="Ohm R.A."/>
            <person name="Martin F."/>
            <person name="Silar P."/>
            <person name="Natvig D.O."/>
            <person name="Lalanne C."/>
            <person name="Gautier V."/>
            <person name="Ament-Velasquez S.L."/>
            <person name="Kruys A."/>
            <person name="Hutchinson M.I."/>
            <person name="Powell A.J."/>
            <person name="Barry K."/>
            <person name="Miller A.N."/>
            <person name="Grigoriev I.V."/>
            <person name="Debuchy R."/>
            <person name="Gladieux P."/>
            <person name="Hiltunen Thoren M."/>
            <person name="Johannesson H."/>
        </authorList>
    </citation>
    <scope>NUCLEOTIDE SEQUENCE</scope>
    <source>
        <strain evidence="2">CBS 168.71</strain>
    </source>
</reference>
<dbReference type="Proteomes" id="UP001278766">
    <property type="component" value="Unassembled WGS sequence"/>
</dbReference>
<dbReference type="InterPro" id="IPR053216">
    <property type="entry name" value="Appressorial_penetr-assoc"/>
</dbReference>
<sequence>MRTQGLLFLCSLALVQAQGDNQTPTLDPDVIQVGSSTDGSGSLGANEDQALSLTSENNFINFCKGQTLTNGLQITEGSCNGIVMGQIPSINNMISVVITNPQSGDDIESGQDFDIEVQTSNLEAGSFTNAAATYYAAPQQLDGGNIVGHLHVTVQDTGADLNPTQPLDPTEFAFFKGINDAGDGQGRLSAAVTGGLPAGNYRLCTMTSAANHQPVIMPVAQRGSQDDCVRFTVSGNV</sequence>
<feature type="signal peptide" evidence="1">
    <location>
        <begin position="1"/>
        <end position="17"/>
    </location>
</feature>
<keyword evidence="3" id="KW-1185">Reference proteome</keyword>